<keyword evidence="7" id="KW-0003">3Fe-4S</keyword>
<dbReference type="GO" id="GO:0051538">
    <property type="term" value="F:3 iron, 4 sulfur cluster binding"/>
    <property type="evidence" value="ECO:0007669"/>
    <property type="project" value="UniProtKB-KW"/>
</dbReference>
<dbReference type="Proteomes" id="UP000642070">
    <property type="component" value="Unassembled WGS sequence"/>
</dbReference>
<evidence type="ECO:0000256" key="5">
    <source>
        <dbReference type="ARBA" id="ARBA00023004"/>
    </source>
</evidence>
<dbReference type="Gene3D" id="3.30.70.20">
    <property type="match status" value="1"/>
</dbReference>
<evidence type="ECO:0000313" key="10">
    <source>
        <dbReference type="EMBL" id="GGM21046.1"/>
    </source>
</evidence>
<proteinExistence type="predicted"/>
<dbReference type="GO" id="GO:0005506">
    <property type="term" value="F:iron ion binding"/>
    <property type="evidence" value="ECO:0007669"/>
    <property type="project" value="UniProtKB-UniRule"/>
</dbReference>
<evidence type="ECO:0000256" key="7">
    <source>
        <dbReference type="ARBA" id="ARBA00023291"/>
    </source>
</evidence>
<feature type="domain" description="Divergent 4Fe-4S mono-cluster" evidence="9">
    <location>
        <begin position="4"/>
        <end position="66"/>
    </location>
</feature>
<dbReference type="RefSeq" id="WP_373294560.1">
    <property type="nucleotide sequence ID" value="NZ_BMPI01000009.1"/>
</dbReference>
<evidence type="ECO:0000259" key="9">
    <source>
        <dbReference type="Pfam" id="PF06902"/>
    </source>
</evidence>
<accession>A0A917TFA7</accession>
<dbReference type="GO" id="GO:0009055">
    <property type="term" value="F:electron transfer activity"/>
    <property type="evidence" value="ECO:0007669"/>
    <property type="project" value="UniProtKB-UniRule"/>
</dbReference>
<comment type="cofactor">
    <cofactor evidence="1">
        <name>[3Fe-4S] cluster</name>
        <dbReference type="ChEBI" id="CHEBI:21137"/>
    </cofactor>
</comment>
<dbReference type="PRINTS" id="PR00352">
    <property type="entry name" value="3FE4SFRDOXIN"/>
</dbReference>
<evidence type="ECO:0000256" key="1">
    <source>
        <dbReference type="ARBA" id="ARBA00001927"/>
    </source>
</evidence>
<protein>
    <recommendedName>
        <fullName evidence="8">Ferredoxin</fullName>
    </recommendedName>
</protein>
<keyword evidence="6 8" id="KW-0411">Iron-sulfur</keyword>
<keyword evidence="3 8" id="KW-0479">Metal-binding</keyword>
<dbReference type="SUPFAM" id="SSF54862">
    <property type="entry name" value="4Fe-4S ferredoxins"/>
    <property type="match status" value="1"/>
</dbReference>
<keyword evidence="5 8" id="KW-0408">Iron</keyword>
<evidence type="ECO:0000256" key="2">
    <source>
        <dbReference type="ARBA" id="ARBA00022448"/>
    </source>
</evidence>
<comment type="function">
    <text evidence="8">Ferredoxins are iron-sulfur proteins that transfer electrons in a wide variety of metabolic reactions.</text>
</comment>
<dbReference type="AlphaFoldDB" id="A0A917TFA7"/>
<evidence type="ECO:0000313" key="11">
    <source>
        <dbReference type="Proteomes" id="UP000642070"/>
    </source>
</evidence>
<reference evidence="10" key="1">
    <citation type="journal article" date="2014" name="Int. J. Syst. Evol. Microbiol.">
        <title>Complete genome sequence of Corynebacterium casei LMG S-19264T (=DSM 44701T), isolated from a smear-ripened cheese.</title>
        <authorList>
            <consortium name="US DOE Joint Genome Institute (JGI-PGF)"/>
            <person name="Walter F."/>
            <person name="Albersmeier A."/>
            <person name="Kalinowski J."/>
            <person name="Ruckert C."/>
        </authorList>
    </citation>
    <scope>NUCLEOTIDE SEQUENCE</scope>
    <source>
        <strain evidence="10">JCM 19831</strain>
    </source>
</reference>
<keyword evidence="11" id="KW-1185">Reference proteome</keyword>
<sequence>MVTMRVSADPDVCVSSGQCALLLPRVFDQREDDGVVVVLDESPPPELSDTVRQAVAGCPSGALSVVPGSEGS</sequence>
<dbReference type="EMBL" id="BMPI01000009">
    <property type="protein sequence ID" value="GGM21046.1"/>
    <property type="molecule type" value="Genomic_DNA"/>
</dbReference>
<keyword evidence="4 8" id="KW-0249">Electron transport</keyword>
<dbReference type="PANTHER" id="PTHR36923">
    <property type="entry name" value="FERREDOXIN"/>
    <property type="match status" value="1"/>
</dbReference>
<comment type="caution">
    <text evidence="10">The sequence shown here is derived from an EMBL/GenBank/DDBJ whole genome shotgun (WGS) entry which is preliminary data.</text>
</comment>
<reference evidence="10" key="2">
    <citation type="submission" date="2020-09" db="EMBL/GenBank/DDBJ databases">
        <authorList>
            <person name="Sun Q."/>
            <person name="Ohkuma M."/>
        </authorList>
    </citation>
    <scope>NUCLEOTIDE SEQUENCE</scope>
    <source>
        <strain evidence="10">JCM 19831</strain>
    </source>
</reference>
<gene>
    <name evidence="10" type="ORF">GCM10007977_022680</name>
</gene>
<dbReference type="InterPro" id="IPR001080">
    <property type="entry name" value="3Fe4S_ferredoxin"/>
</dbReference>
<dbReference type="Pfam" id="PF06902">
    <property type="entry name" value="Fer4_19"/>
    <property type="match status" value="1"/>
</dbReference>
<dbReference type="InterPro" id="IPR010693">
    <property type="entry name" value="Divergent_4Fe-4S_mono-cluster"/>
</dbReference>
<evidence type="ECO:0000256" key="6">
    <source>
        <dbReference type="ARBA" id="ARBA00023014"/>
    </source>
</evidence>
<evidence type="ECO:0000256" key="4">
    <source>
        <dbReference type="ARBA" id="ARBA00022982"/>
    </source>
</evidence>
<keyword evidence="2 8" id="KW-0813">Transport</keyword>
<name>A0A917TFA7_9ACTN</name>
<organism evidence="10 11">
    <name type="scientific">Dactylosporangium sucinum</name>
    <dbReference type="NCBI Taxonomy" id="1424081"/>
    <lineage>
        <taxon>Bacteria</taxon>
        <taxon>Bacillati</taxon>
        <taxon>Actinomycetota</taxon>
        <taxon>Actinomycetes</taxon>
        <taxon>Micromonosporales</taxon>
        <taxon>Micromonosporaceae</taxon>
        <taxon>Dactylosporangium</taxon>
    </lineage>
</organism>
<dbReference type="InterPro" id="IPR051269">
    <property type="entry name" value="Fe-S_cluster_ET"/>
</dbReference>
<evidence type="ECO:0000256" key="8">
    <source>
        <dbReference type="RuleBase" id="RU368020"/>
    </source>
</evidence>
<dbReference type="PANTHER" id="PTHR36923:SF3">
    <property type="entry name" value="FERREDOXIN"/>
    <property type="match status" value="1"/>
</dbReference>
<evidence type="ECO:0000256" key="3">
    <source>
        <dbReference type="ARBA" id="ARBA00022723"/>
    </source>
</evidence>